<dbReference type="AlphaFoldDB" id="A0AAD9ME97"/>
<reference evidence="3" key="1">
    <citation type="journal article" date="2023" name="Mol. Plant Microbe Interact.">
        <title>Elucidating the Obligate Nature and Biological Capacity of an Invasive Fungal Corn Pathogen.</title>
        <authorList>
            <person name="MacCready J.S."/>
            <person name="Roggenkamp E.M."/>
            <person name="Gdanetz K."/>
            <person name="Chilvers M.I."/>
        </authorList>
    </citation>
    <scope>NUCLEOTIDE SEQUENCE</scope>
    <source>
        <strain evidence="3">PM02</strain>
    </source>
</reference>
<dbReference type="GO" id="GO:0080008">
    <property type="term" value="C:Cul4-RING E3 ubiquitin ligase complex"/>
    <property type="evidence" value="ECO:0007669"/>
    <property type="project" value="TreeGrafter"/>
</dbReference>
<comment type="caution">
    <text evidence="3">The sequence shown here is derived from an EMBL/GenBank/DDBJ whole genome shotgun (WGS) entry which is preliminary data.</text>
</comment>
<dbReference type="InterPro" id="IPR052254">
    <property type="entry name" value="CUL4-DDB1_E3_ligase_receptor"/>
</dbReference>
<protein>
    <submittedName>
        <fullName evidence="3">Uncharacterized protein</fullName>
    </submittedName>
</protein>
<proteinExistence type="predicted"/>
<organism evidence="3 4">
    <name type="scientific">Phyllachora maydis</name>
    <dbReference type="NCBI Taxonomy" id="1825666"/>
    <lineage>
        <taxon>Eukaryota</taxon>
        <taxon>Fungi</taxon>
        <taxon>Dikarya</taxon>
        <taxon>Ascomycota</taxon>
        <taxon>Pezizomycotina</taxon>
        <taxon>Sordariomycetes</taxon>
        <taxon>Sordariomycetidae</taxon>
        <taxon>Phyllachorales</taxon>
        <taxon>Phyllachoraceae</taxon>
        <taxon>Phyllachora</taxon>
    </lineage>
</organism>
<keyword evidence="4" id="KW-1185">Reference proteome</keyword>
<dbReference type="Proteomes" id="UP001217918">
    <property type="component" value="Unassembled WGS sequence"/>
</dbReference>
<evidence type="ECO:0000313" key="3">
    <source>
        <dbReference type="EMBL" id="KAK2069766.1"/>
    </source>
</evidence>
<keyword evidence="2" id="KW-0677">Repeat</keyword>
<name>A0AAD9ME97_9PEZI</name>
<sequence>MGKNLDNIPGFFYDRERKAYFRIQPGASLNDAYSEASVRIRRTKERLGDERRQQEARRSRRDWLRINPLSLASLQRETGLGHGHVGADTGTAGWAAGLTAKGRVSMWPPYEEVGAMAKALPDIESFYVIGGDTKTGPGVVYAATDHGDMVVDQDRGAVPPDESGISRRLIRRDGNKNVLYGRQTMNQYRFDTASRVCRSSARVTALKPAPTTHPQVFRRSFRLDCCTRVGAYDLAFNPSRSSAGRALIATSQGLIEFNCGASGNGRMHKMDGDEMLAVDYLGQQHGDVALAGGRSGRVYLVDTRQPTRQWDWLLHDAPAVRLRSLGQHEVLVAGVGDKMAMYDIRHRRTAALSGLARGRQAKRQRVEATADHGATVPLVRFPEYRNDGLLRFGFDVCTEYGVVACGLGSAWDAEVQKGVGLFSLRTGLRLRAPGLDRVRAKHAVRGLAFQTLPGDDHPSVFVGVGGEIEVLTFGTEQDAQGVDVEE</sequence>
<keyword evidence="1" id="KW-0853">WD repeat</keyword>
<dbReference type="PANTHER" id="PTHR44472:SF1">
    <property type="entry name" value="DDB1 AND CUL4 ASSOCIATED FACTOR 4"/>
    <property type="match status" value="1"/>
</dbReference>
<evidence type="ECO:0000256" key="1">
    <source>
        <dbReference type="ARBA" id="ARBA00022574"/>
    </source>
</evidence>
<evidence type="ECO:0000256" key="2">
    <source>
        <dbReference type="ARBA" id="ARBA00022737"/>
    </source>
</evidence>
<dbReference type="EMBL" id="JAQQPM010000003">
    <property type="protein sequence ID" value="KAK2069766.1"/>
    <property type="molecule type" value="Genomic_DNA"/>
</dbReference>
<accession>A0AAD9ME97</accession>
<evidence type="ECO:0000313" key="4">
    <source>
        <dbReference type="Proteomes" id="UP001217918"/>
    </source>
</evidence>
<dbReference type="PANTHER" id="PTHR44472">
    <property type="entry name" value="DDB1- AND CUL4-ASSOCIATED FACTOR 4-RELATED"/>
    <property type="match status" value="1"/>
</dbReference>
<gene>
    <name evidence="3" type="ORF">P8C59_004320</name>
</gene>